<evidence type="ECO:0000313" key="3">
    <source>
        <dbReference type="EMBL" id="EDO06383.1"/>
    </source>
</evidence>
<feature type="chain" id="PRO_5002704860" evidence="1">
    <location>
        <begin position="18"/>
        <end position="613"/>
    </location>
</feature>
<evidence type="ECO:0000313" key="4">
    <source>
        <dbReference type="Proteomes" id="UP000002173"/>
    </source>
</evidence>
<dbReference type="Pfam" id="PF09717">
    <property type="entry name" value="CPW_WPC"/>
    <property type="match status" value="5"/>
</dbReference>
<dbReference type="InParanoid" id="A7ATX2"/>
<dbReference type="AlphaFoldDB" id="A7ATX2"/>
<dbReference type="FunCoup" id="A7ATX2">
    <property type="interactions" value="2"/>
</dbReference>
<organism evidence="3 4">
    <name type="scientific">Babesia bovis</name>
    <dbReference type="NCBI Taxonomy" id="5865"/>
    <lineage>
        <taxon>Eukaryota</taxon>
        <taxon>Sar</taxon>
        <taxon>Alveolata</taxon>
        <taxon>Apicomplexa</taxon>
        <taxon>Aconoidasida</taxon>
        <taxon>Piroplasmida</taxon>
        <taxon>Babesiidae</taxon>
        <taxon>Babesia</taxon>
    </lineage>
</organism>
<proteinExistence type="predicted"/>
<keyword evidence="1" id="KW-0732">Signal</keyword>
<dbReference type="OMA" id="ENICIAP"/>
<feature type="signal peptide" evidence="1">
    <location>
        <begin position="1"/>
        <end position="17"/>
    </location>
</feature>
<feature type="domain" description="CPW-WPC" evidence="2">
    <location>
        <begin position="204"/>
        <end position="320"/>
    </location>
</feature>
<accession>A7ATX2</accession>
<dbReference type="VEuPathDB" id="PiroplasmaDB:BBOV_II004280"/>
<feature type="domain" description="CPW-WPC" evidence="2">
    <location>
        <begin position="552"/>
        <end position="612"/>
    </location>
</feature>
<dbReference type="EMBL" id="AAXT01000003">
    <property type="protein sequence ID" value="EDO06383.1"/>
    <property type="molecule type" value="Genomic_DNA"/>
</dbReference>
<evidence type="ECO:0000259" key="2">
    <source>
        <dbReference type="SMART" id="SM01099"/>
    </source>
</evidence>
<gene>
    <name evidence="3" type="ORF">BBOV_II004280</name>
</gene>
<protein>
    <submittedName>
        <fullName evidence="3">Plasmodium falciparum CPW-WPC domain containing protein</fullName>
    </submittedName>
</protein>
<evidence type="ECO:0000256" key="1">
    <source>
        <dbReference type="SAM" id="SignalP"/>
    </source>
</evidence>
<dbReference type="Proteomes" id="UP000002173">
    <property type="component" value="Chromosome 2"/>
</dbReference>
<dbReference type="NCBIfam" id="TIGR01492">
    <property type="entry name" value="CPW_WPC"/>
    <property type="match status" value="3"/>
</dbReference>
<feature type="domain" description="CPW-WPC" evidence="2">
    <location>
        <begin position="73"/>
        <end position="136"/>
    </location>
</feature>
<comment type="caution">
    <text evidence="3">The sequence shown here is derived from an EMBL/GenBank/DDBJ whole genome shotgun (WGS) entry which is preliminary data.</text>
</comment>
<sequence>MCVIWFLWLWLTAVVTSSYISVLHESVLREVAGRYSSAGIVLTPEELNDRVGRSLLKASELLGVPLPRSTEDCEIDYSAFCPDGWLSSGDGMHCLLPDDSHSNAGLCGRELDMYDKSPLDKSTLSETCRVKWPCMKADVFIPKDRHICPRYWTLIGGKCFADLTYAGPCNGRFSMVNKSLDLLKTEIRDCRLDFSRTADILDTSIDWSTDCPLGWLLQDDGSCLQNSDQNACPCGNKLRFTDKRTKRLKTILCNLVWPVRIAPVETTCPLGWRYDNDTELCLAPSSYTGPCQLRINFSQYSPHDKALWANSCGVSFWDPGGALWTTPEARGEPDIFYRNGPVDESLSVVRFDKKTNDLDIIERQLDDGWRQFDTVCVASETYGRIAPGCDIVHRISEEYPAMCRVEIQTNQEEDDFVRAHCPVGWLVRQVYFENLIRHVCIAPSDYPEARKVECGGSTLDFSARSPGFKRRWAFACFQRFPAFDDERALKCVENFYWTCPSEWELKDGQCIAPDYYTGPCKGSVSVSELSSDSAKATFSNKCRVAWPCIGTCKKDYQSACPQGWERTNDSCVLLSNDSSSLCGRQFKIVRPWSAEHKEEVEFRCAVHWPCQEA</sequence>
<dbReference type="SMART" id="SM01099">
    <property type="entry name" value="CPW_WPC"/>
    <property type="match status" value="5"/>
</dbReference>
<name>A7ATX2_BABBO</name>
<dbReference type="InterPro" id="IPR006387">
    <property type="entry name" value="CPW_WPC_dom"/>
</dbReference>
<dbReference type="eggNOG" id="ENOG502QWTU">
    <property type="taxonomic scope" value="Eukaryota"/>
</dbReference>
<reference evidence="3 4" key="1">
    <citation type="journal article" date="2007" name="PLoS Pathog.">
        <title>Genome sequence of Babesia bovis and comparative analysis of apicomplexan hemoprotozoa.</title>
        <authorList>
            <person name="Brayton K.A."/>
            <person name="Lau A.O.T."/>
            <person name="Herndon D.R."/>
            <person name="Hannick L."/>
            <person name="Kappmeyer L.S."/>
            <person name="Berens S.J."/>
            <person name="Bidwell S.L."/>
            <person name="Brown W.C."/>
            <person name="Crabtree J."/>
            <person name="Fadrosh D."/>
            <person name="Feldblum T."/>
            <person name="Forberger H.A."/>
            <person name="Haas B.J."/>
            <person name="Howell J.M."/>
            <person name="Khouri H."/>
            <person name="Koo H."/>
            <person name="Mann D.J."/>
            <person name="Norimine J."/>
            <person name="Paulsen I.T."/>
            <person name="Radune D."/>
            <person name="Ren Q."/>
            <person name="Smith R.K. Jr."/>
            <person name="Suarez C.E."/>
            <person name="White O."/>
            <person name="Wortman J.R."/>
            <person name="Knowles D.P. Jr."/>
            <person name="McElwain T.F."/>
            <person name="Nene V.M."/>
        </authorList>
    </citation>
    <scope>NUCLEOTIDE SEQUENCE [LARGE SCALE GENOMIC DNA]</scope>
    <source>
        <strain evidence="3">T2Bo</strain>
    </source>
</reference>
<feature type="domain" description="CPW-WPC" evidence="2">
    <location>
        <begin position="413"/>
        <end position="484"/>
    </location>
</feature>
<keyword evidence="4" id="KW-1185">Reference proteome</keyword>
<feature type="domain" description="CPW-WPC" evidence="2">
    <location>
        <begin position="491"/>
        <end position="550"/>
    </location>
</feature>